<keyword evidence="4" id="KW-1199">Hemostasis impairing toxin</keyword>
<keyword evidence="7" id="KW-0645">Protease</keyword>
<evidence type="ECO:0000256" key="5">
    <source>
        <dbReference type="ARBA" id="ARBA00055534"/>
    </source>
</evidence>
<evidence type="ECO:0000256" key="2">
    <source>
        <dbReference type="ARBA" id="ARBA00022656"/>
    </source>
</evidence>
<evidence type="ECO:0000313" key="10">
    <source>
        <dbReference type="EMBL" id="PCG72060.1"/>
    </source>
</evidence>
<keyword evidence="7" id="KW-0378">Hydrolase</keyword>
<comment type="caution">
    <text evidence="10">The sequence shown here is derived from an EMBL/GenBank/DDBJ whole genome shotgun (WGS) entry which is preliminary data.</text>
</comment>
<comment type="function">
    <text evidence="5">Fibrinolytic activity; shows preferential cleavage of Arg-Gly bonds in all three fibrinogen chains. Contact with the caterpillars causes severe bleeding, due the anticoagulant effect of the protein.</text>
</comment>
<evidence type="ECO:0000256" key="1">
    <source>
        <dbReference type="ARBA" id="ARBA00004239"/>
    </source>
</evidence>
<dbReference type="Gene3D" id="2.40.10.10">
    <property type="entry name" value="Trypsin-like serine proteases"/>
    <property type="match status" value="1"/>
</dbReference>
<reference evidence="10" key="1">
    <citation type="submission" date="2017-09" db="EMBL/GenBank/DDBJ databases">
        <title>Contemporary evolution of a Lepidopteran species, Heliothis virescens, in response to modern agricultural practices.</title>
        <authorList>
            <person name="Fritz M.L."/>
            <person name="Deyonke A.M."/>
            <person name="Papanicolaou A."/>
            <person name="Micinski S."/>
            <person name="Westbrook J."/>
            <person name="Gould F."/>
        </authorList>
    </citation>
    <scope>NUCLEOTIDE SEQUENCE [LARGE SCALE GENOMIC DNA]</scope>
    <source>
        <strain evidence="10">HvINT-</strain>
        <tissue evidence="10">Whole body</tissue>
    </source>
</reference>
<comment type="subcellular location">
    <subcellularLocation>
        <location evidence="1">Secreted</location>
        <location evidence="1">Extracellular space</location>
    </subcellularLocation>
</comment>
<dbReference type="PRINTS" id="PR00722">
    <property type="entry name" value="CHYMOTRYPSIN"/>
</dbReference>
<dbReference type="PROSITE" id="PS00135">
    <property type="entry name" value="TRYPSIN_SER"/>
    <property type="match status" value="1"/>
</dbReference>
<dbReference type="InterPro" id="IPR009003">
    <property type="entry name" value="Peptidase_S1_PA"/>
</dbReference>
<feature type="signal peptide" evidence="8">
    <location>
        <begin position="1"/>
        <end position="17"/>
    </location>
</feature>
<name>A0A2A4JKX6_HELVI</name>
<dbReference type="InterPro" id="IPR018114">
    <property type="entry name" value="TRYPSIN_HIS"/>
</dbReference>
<dbReference type="CDD" id="cd00190">
    <property type="entry name" value="Tryp_SPc"/>
    <property type="match status" value="1"/>
</dbReference>
<dbReference type="EMBL" id="NWSH01001222">
    <property type="protein sequence ID" value="PCG72060.1"/>
    <property type="molecule type" value="Genomic_DNA"/>
</dbReference>
<dbReference type="GO" id="GO:0005576">
    <property type="term" value="C:extracellular region"/>
    <property type="evidence" value="ECO:0007669"/>
    <property type="project" value="UniProtKB-SubCell"/>
</dbReference>
<dbReference type="GO" id="GO:0004252">
    <property type="term" value="F:serine-type endopeptidase activity"/>
    <property type="evidence" value="ECO:0007669"/>
    <property type="project" value="InterPro"/>
</dbReference>
<dbReference type="STRING" id="7102.A0A2A4JKX6"/>
<evidence type="ECO:0000259" key="9">
    <source>
        <dbReference type="PROSITE" id="PS50240"/>
    </source>
</evidence>
<accession>A0A2A4JKX6</accession>
<keyword evidence="7" id="KW-0720">Serine protease</keyword>
<gene>
    <name evidence="10" type="ORF">B5V51_1207</name>
</gene>
<evidence type="ECO:0000256" key="3">
    <source>
        <dbReference type="ARBA" id="ARBA00023157"/>
    </source>
</evidence>
<dbReference type="GO" id="GO:0006508">
    <property type="term" value="P:proteolysis"/>
    <property type="evidence" value="ECO:0007669"/>
    <property type="project" value="UniProtKB-KW"/>
</dbReference>
<dbReference type="GO" id="GO:0090729">
    <property type="term" value="F:toxin activity"/>
    <property type="evidence" value="ECO:0007669"/>
    <property type="project" value="UniProtKB-KW"/>
</dbReference>
<dbReference type="InterPro" id="IPR001314">
    <property type="entry name" value="Peptidase_S1A"/>
</dbReference>
<evidence type="ECO:0000256" key="8">
    <source>
        <dbReference type="SAM" id="SignalP"/>
    </source>
</evidence>
<keyword evidence="6" id="KW-1205">Fibrinolytic toxin</keyword>
<keyword evidence="3" id="KW-1015">Disulfide bond</keyword>
<keyword evidence="8" id="KW-0732">Signal</keyword>
<dbReference type="PANTHER" id="PTHR24260:SF136">
    <property type="entry name" value="GH08193P-RELATED"/>
    <property type="match status" value="1"/>
</dbReference>
<evidence type="ECO:0000256" key="6">
    <source>
        <dbReference type="ARBA" id="ARBA00084094"/>
    </source>
</evidence>
<protein>
    <recommendedName>
        <fullName evidence="9">Peptidase S1 domain-containing protein</fullName>
    </recommendedName>
</protein>
<dbReference type="InterPro" id="IPR043504">
    <property type="entry name" value="Peptidase_S1_PA_chymotrypsin"/>
</dbReference>
<dbReference type="FunFam" id="2.40.10.10:FF:000068">
    <property type="entry name" value="transmembrane protease serine 2"/>
    <property type="match status" value="1"/>
</dbReference>
<evidence type="ECO:0000256" key="7">
    <source>
        <dbReference type="RuleBase" id="RU363034"/>
    </source>
</evidence>
<proteinExistence type="predicted"/>
<dbReference type="InterPro" id="IPR051333">
    <property type="entry name" value="CLIP_Serine_Protease"/>
</dbReference>
<dbReference type="InterPro" id="IPR001254">
    <property type="entry name" value="Trypsin_dom"/>
</dbReference>
<dbReference type="PROSITE" id="PS50240">
    <property type="entry name" value="TRYPSIN_DOM"/>
    <property type="match status" value="1"/>
</dbReference>
<dbReference type="AlphaFoldDB" id="A0A2A4JKX6"/>
<dbReference type="InterPro" id="IPR033116">
    <property type="entry name" value="TRYPSIN_SER"/>
</dbReference>
<evidence type="ECO:0000256" key="4">
    <source>
        <dbReference type="ARBA" id="ARBA00023240"/>
    </source>
</evidence>
<dbReference type="SUPFAM" id="SSF50494">
    <property type="entry name" value="Trypsin-like serine proteases"/>
    <property type="match status" value="1"/>
</dbReference>
<dbReference type="Pfam" id="PF00089">
    <property type="entry name" value="Trypsin"/>
    <property type="match status" value="1"/>
</dbReference>
<feature type="domain" description="Peptidase S1" evidence="9">
    <location>
        <begin position="54"/>
        <end position="310"/>
    </location>
</feature>
<feature type="chain" id="PRO_5012155703" description="Peptidase S1 domain-containing protein" evidence="8">
    <location>
        <begin position="18"/>
        <end position="310"/>
    </location>
</feature>
<keyword evidence="2" id="KW-0800">Toxin</keyword>
<sequence length="310" mass="32583">MRVLLFLGLGLLASASAFVEVNFDYHNEIGIPAAAKIKENEERLLALTLHENRIVGGAVAPANAHPYFAGLLISLVGVAGNSVCGSSLISASRLVGVAGNSVCGSSLISASRLVTAAHCWRDRSNQAWQFLVILGSNQLFSGGTRIATSNVIMHPQYVNANYNNDVAMIILPMSVWFSSNIQPISLPSGWDLWDQFVGNWAVAAGFGKINDQQQAASTIVSHVNLQVISVAQCQAVFGIEAVISSTLCTNGAGGIGVCGGDSGGPLVLNRNGFPTLIGVTSFVAKDGCQLGHPSAFARVTSFMSFIQQYL</sequence>
<dbReference type="PROSITE" id="PS00134">
    <property type="entry name" value="TRYPSIN_HIS"/>
    <property type="match status" value="1"/>
</dbReference>
<dbReference type="PANTHER" id="PTHR24260">
    <property type="match status" value="1"/>
</dbReference>
<organism evidence="10">
    <name type="scientific">Heliothis virescens</name>
    <name type="common">Tobacco budworm moth</name>
    <dbReference type="NCBI Taxonomy" id="7102"/>
    <lineage>
        <taxon>Eukaryota</taxon>
        <taxon>Metazoa</taxon>
        <taxon>Ecdysozoa</taxon>
        <taxon>Arthropoda</taxon>
        <taxon>Hexapoda</taxon>
        <taxon>Insecta</taxon>
        <taxon>Pterygota</taxon>
        <taxon>Neoptera</taxon>
        <taxon>Endopterygota</taxon>
        <taxon>Lepidoptera</taxon>
        <taxon>Glossata</taxon>
        <taxon>Ditrysia</taxon>
        <taxon>Noctuoidea</taxon>
        <taxon>Noctuidae</taxon>
        <taxon>Heliothinae</taxon>
        <taxon>Heliothis</taxon>
    </lineage>
</organism>
<dbReference type="SMART" id="SM00020">
    <property type="entry name" value="Tryp_SPc"/>
    <property type="match status" value="1"/>
</dbReference>